<name>A0A2G8KLL8_STIJA</name>
<dbReference type="Gene3D" id="3.10.20.370">
    <property type="match status" value="1"/>
</dbReference>
<dbReference type="InterPro" id="IPR043502">
    <property type="entry name" value="DNA/RNA_pol_sf"/>
</dbReference>
<feature type="domain" description="Integrase catalytic" evidence="1">
    <location>
        <begin position="406"/>
        <end position="510"/>
    </location>
</feature>
<dbReference type="PANTHER" id="PTHR37984:SF13">
    <property type="entry name" value="RIBONUCLEASE H"/>
    <property type="match status" value="1"/>
</dbReference>
<dbReference type="PROSITE" id="PS50994">
    <property type="entry name" value="INTEGRASE"/>
    <property type="match status" value="1"/>
</dbReference>
<dbReference type="Gene3D" id="3.30.70.270">
    <property type="match status" value="2"/>
</dbReference>
<dbReference type="Gene3D" id="3.30.420.10">
    <property type="entry name" value="Ribonuclease H-like superfamily/Ribonuclease H"/>
    <property type="match status" value="1"/>
</dbReference>
<dbReference type="SUPFAM" id="SSF53098">
    <property type="entry name" value="Ribonuclease H-like"/>
    <property type="match status" value="1"/>
</dbReference>
<evidence type="ECO:0000259" key="1">
    <source>
        <dbReference type="PROSITE" id="PS50994"/>
    </source>
</evidence>
<dbReference type="FunFam" id="3.10.20.370:FF:000001">
    <property type="entry name" value="Retrovirus-related Pol polyprotein from transposon 17.6-like protein"/>
    <property type="match status" value="1"/>
</dbReference>
<dbReference type="SUPFAM" id="SSF56672">
    <property type="entry name" value="DNA/RNA polymerases"/>
    <property type="match status" value="1"/>
</dbReference>
<keyword evidence="3" id="KW-1185">Reference proteome</keyword>
<evidence type="ECO:0000313" key="2">
    <source>
        <dbReference type="EMBL" id="PIK48903.1"/>
    </source>
</evidence>
<dbReference type="InterPro" id="IPR012337">
    <property type="entry name" value="RNaseH-like_sf"/>
</dbReference>
<dbReference type="EMBL" id="MRZV01000494">
    <property type="protein sequence ID" value="PIK48903.1"/>
    <property type="molecule type" value="Genomic_DNA"/>
</dbReference>
<dbReference type="FunFam" id="1.10.340.70:FF:000003">
    <property type="entry name" value="Protein CBG25708"/>
    <property type="match status" value="1"/>
</dbReference>
<gene>
    <name evidence="2" type="ORF">BSL78_14238</name>
</gene>
<dbReference type="Pfam" id="PF17921">
    <property type="entry name" value="Integrase_H2C2"/>
    <property type="match status" value="1"/>
</dbReference>
<dbReference type="AlphaFoldDB" id="A0A2G8KLL8"/>
<dbReference type="InterPro" id="IPR001584">
    <property type="entry name" value="Integrase_cat-core"/>
</dbReference>
<protein>
    <recommendedName>
        <fullName evidence="1">Integrase catalytic domain-containing protein</fullName>
    </recommendedName>
</protein>
<sequence length="510" mass="57712">MILDEVLSKLANAGLRLRKEKCSFMTPSVQYLGHVIDEKGLHPMPEKVKAIKEAPAPRNVTELKSYLGLLTYYGKFLPALSTTLAPLYDLLRKDTQWRWTQTEKSAFENCKDLLMSSQVLCHYNPTKELILSCDASPYGIGAVLAHKMEDGSEQPTGFASRTLSNAEKNYAQIEKEGLACVFGIKKFHSYLYGRHFTLFTDHKPLLGLFNKGRAIPPQASARIQRWALTLAMYEYNLKFKPTDAHANADAMSRLPLPETIKSNPVPPETVLELNILDQCPVTSSQVRKSTRRDPTLSKILGYVKCVWPEQRNEALKPYYQRRNELSVEDGCLLWGNRVIIPPLLCKPILEELHDCHVGGSRMKSFARGFVWWPNLDSEIEKLVKECLVCQESRPNPPKAPLHSWPQPNRPWSRIHIDFAGPFMGHMLLVIVDAYSKWIEVHVLNNSTTKSTIQNLRKTFSQLGVPEMIVSDNGSCFTSSEFKTFCEMNGIRHVTTAPYHPASNGLAERAV</sequence>
<dbReference type="Proteomes" id="UP000230750">
    <property type="component" value="Unassembled WGS sequence"/>
</dbReference>
<dbReference type="Gene3D" id="1.10.340.70">
    <property type="match status" value="1"/>
</dbReference>
<dbReference type="OrthoDB" id="775972at2759"/>
<dbReference type="InterPro" id="IPR036397">
    <property type="entry name" value="RNaseH_sf"/>
</dbReference>
<dbReference type="InterPro" id="IPR041577">
    <property type="entry name" value="RT_RNaseH_2"/>
</dbReference>
<dbReference type="InterPro" id="IPR050951">
    <property type="entry name" value="Retrovirus_Pol_polyprotein"/>
</dbReference>
<reference evidence="2 3" key="1">
    <citation type="journal article" date="2017" name="PLoS Biol.">
        <title>The sea cucumber genome provides insights into morphological evolution and visceral regeneration.</title>
        <authorList>
            <person name="Zhang X."/>
            <person name="Sun L."/>
            <person name="Yuan J."/>
            <person name="Sun Y."/>
            <person name="Gao Y."/>
            <person name="Zhang L."/>
            <person name="Li S."/>
            <person name="Dai H."/>
            <person name="Hamel J.F."/>
            <person name="Liu C."/>
            <person name="Yu Y."/>
            <person name="Liu S."/>
            <person name="Lin W."/>
            <person name="Guo K."/>
            <person name="Jin S."/>
            <person name="Xu P."/>
            <person name="Storey K.B."/>
            <person name="Huan P."/>
            <person name="Zhang T."/>
            <person name="Zhou Y."/>
            <person name="Zhang J."/>
            <person name="Lin C."/>
            <person name="Li X."/>
            <person name="Xing L."/>
            <person name="Huo D."/>
            <person name="Sun M."/>
            <person name="Wang L."/>
            <person name="Mercier A."/>
            <person name="Li F."/>
            <person name="Yang H."/>
            <person name="Xiang J."/>
        </authorList>
    </citation>
    <scope>NUCLEOTIDE SEQUENCE [LARGE SCALE GENOMIC DNA]</scope>
    <source>
        <strain evidence="2">Shaxun</strain>
        <tissue evidence="2">Muscle</tissue>
    </source>
</reference>
<evidence type="ECO:0000313" key="3">
    <source>
        <dbReference type="Proteomes" id="UP000230750"/>
    </source>
</evidence>
<comment type="caution">
    <text evidence="2">The sequence shown here is derived from an EMBL/GenBank/DDBJ whole genome shotgun (WGS) entry which is preliminary data.</text>
</comment>
<dbReference type="InterPro" id="IPR041588">
    <property type="entry name" value="Integrase_H2C2"/>
</dbReference>
<dbReference type="GO" id="GO:0003676">
    <property type="term" value="F:nucleic acid binding"/>
    <property type="evidence" value="ECO:0007669"/>
    <property type="project" value="InterPro"/>
</dbReference>
<dbReference type="GO" id="GO:0015074">
    <property type="term" value="P:DNA integration"/>
    <property type="evidence" value="ECO:0007669"/>
    <property type="project" value="InterPro"/>
</dbReference>
<dbReference type="Pfam" id="PF17919">
    <property type="entry name" value="RT_RNaseH_2"/>
    <property type="match status" value="1"/>
</dbReference>
<dbReference type="InterPro" id="IPR043128">
    <property type="entry name" value="Rev_trsase/Diguanyl_cyclase"/>
</dbReference>
<accession>A0A2G8KLL8</accession>
<dbReference type="PANTHER" id="PTHR37984">
    <property type="entry name" value="PROTEIN CBG26694"/>
    <property type="match status" value="1"/>
</dbReference>
<proteinExistence type="predicted"/>
<dbReference type="FunFam" id="3.30.70.270:FF:000026">
    <property type="entry name" value="Transposon Ty3-G Gag-Pol polyprotein"/>
    <property type="match status" value="1"/>
</dbReference>
<dbReference type="CDD" id="cd09274">
    <property type="entry name" value="RNase_HI_RT_Ty3"/>
    <property type="match status" value="1"/>
</dbReference>
<dbReference type="Pfam" id="PF00665">
    <property type="entry name" value="rve"/>
    <property type="match status" value="1"/>
</dbReference>
<organism evidence="2 3">
    <name type="scientific">Stichopus japonicus</name>
    <name type="common">Sea cucumber</name>
    <dbReference type="NCBI Taxonomy" id="307972"/>
    <lineage>
        <taxon>Eukaryota</taxon>
        <taxon>Metazoa</taxon>
        <taxon>Echinodermata</taxon>
        <taxon>Eleutherozoa</taxon>
        <taxon>Echinozoa</taxon>
        <taxon>Holothuroidea</taxon>
        <taxon>Aspidochirotacea</taxon>
        <taxon>Aspidochirotida</taxon>
        <taxon>Stichopodidae</taxon>
        <taxon>Apostichopus</taxon>
    </lineage>
</organism>